<evidence type="ECO:0000313" key="2">
    <source>
        <dbReference type="Proteomes" id="UP000011134"/>
    </source>
</evidence>
<reference evidence="1 2" key="1">
    <citation type="submission" date="2012-12" db="EMBL/GenBank/DDBJ databases">
        <title>Genome Assembly of Photobacterium sp. AK15.</title>
        <authorList>
            <person name="Khatri I."/>
            <person name="Vaidya B."/>
            <person name="Srinivas T.N.R."/>
            <person name="Subramanian S."/>
            <person name="Pinnaka A."/>
        </authorList>
    </citation>
    <scope>NUCLEOTIDE SEQUENCE [LARGE SCALE GENOMIC DNA]</scope>
    <source>
        <strain evidence="1 2">AK15</strain>
    </source>
</reference>
<dbReference type="PATRIC" id="fig|1056511.3.peg.1018"/>
<protein>
    <submittedName>
        <fullName evidence="1">Uncharacterized protein</fullName>
    </submittedName>
</protein>
<dbReference type="AlphaFoldDB" id="L8JCC3"/>
<dbReference type="Proteomes" id="UP000011134">
    <property type="component" value="Unassembled WGS sequence"/>
</dbReference>
<proteinExistence type="predicted"/>
<keyword evidence="2" id="KW-1185">Reference proteome</keyword>
<gene>
    <name evidence="1" type="ORF">C942_04188</name>
</gene>
<dbReference type="EMBL" id="AMZO01000006">
    <property type="protein sequence ID" value="ELR66490.1"/>
    <property type="molecule type" value="Genomic_DNA"/>
</dbReference>
<sequence length="38" mass="4492">MRLTRDNKKLNFIEFSFFVVRLFAGYQSSLARNPAIQI</sequence>
<accession>L8JCC3</accession>
<evidence type="ECO:0000313" key="1">
    <source>
        <dbReference type="EMBL" id="ELR66490.1"/>
    </source>
</evidence>
<organism evidence="1 2">
    <name type="scientific">Photobacterium marinum</name>
    <dbReference type="NCBI Taxonomy" id="1056511"/>
    <lineage>
        <taxon>Bacteria</taxon>
        <taxon>Pseudomonadati</taxon>
        <taxon>Pseudomonadota</taxon>
        <taxon>Gammaproteobacteria</taxon>
        <taxon>Vibrionales</taxon>
        <taxon>Vibrionaceae</taxon>
        <taxon>Photobacterium</taxon>
    </lineage>
</organism>
<comment type="caution">
    <text evidence="1">The sequence shown here is derived from an EMBL/GenBank/DDBJ whole genome shotgun (WGS) entry which is preliminary data.</text>
</comment>
<name>L8JCC3_9GAMM</name>